<evidence type="ECO:0000313" key="3">
    <source>
        <dbReference type="Proteomes" id="UP000828390"/>
    </source>
</evidence>
<protein>
    <submittedName>
        <fullName evidence="2">Uncharacterized protein</fullName>
    </submittedName>
</protein>
<proteinExistence type="predicted"/>
<name>A0A9D4IP84_DREPO</name>
<dbReference type="EMBL" id="JAIWYP010000009">
    <property type="protein sequence ID" value="KAH3778788.1"/>
    <property type="molecule type" value="Genomic_DNA"/>
</dbReference>
<gene>
    <name evidence="2" type="ORF">DPMN_180259</name>
</gene>
<dbReference type="AlphaFoldDB" id="A0A9D4IP84"/>
<keyword evidence="3" id="KW-1185">Reference proteome</keyword>
<sequence>MAEILLKTAKTPTKPKSIGKFYTKSNAGKCDVQKEEKVSVELPGGSTDRSTEASTPTEFKRFRLT</sequence>
<comment type="caution">
    <text evidence="2">The sequence shown here is derived from an EMBL/GenBank/DDBJ whole genome shotgun (WGS) entry which is preliminary data.</text>
</comment>
<organism evidence="2 3">
    <name type="scientific">Dreissena polymorpha</name>
    <name type="common">Zebra mussel</name>
    <name type="synonym">Mytilus polymorpha</name>
    <dbReference type="NCBI Taxonomy" id="45954"/>
    <lineage>
        <taxon>Eukaryota</taxon>
        <taxon>Metazoa</taxon>
        <taxon>Spiralia</taxon>
        <taxon>Lophotrochozoa</taxon>
        <taxon>Mollusca</taxon>
        <taxon>Bivalvia</taxon>
        <taxon>Autobranchia</taxon>
        <taxon>Heteroconchia</taxon>
        <taxon>Euheterodonta</taxon>
        <taxon>Imparidentia</taxon>
        <taxon>Neoheterodontei</taxon>
        <taxon>Myida</taxon>
        <taxon>Dreissenoidea</taxon>
        <taxon>Dreissenidae</taxon>
        <taxon>Dreissena</taxon>
    </lineage>
</organism>
<evidence type="ECO:0000313" key="2">
    <source>
        <dbReference type="EMBL" id="KAH3778788.1"/>
    </source>
</evidence>
<accession>A0A9D4IP84</accession>
<reference evidence="2" key="2">
    <citation type="submission" date="2020-11" db="EMBL/GenBank/DDBJ databases">
        <authorList>
            <person name="McCartney M.A."/>
            <person name="Auch B."/>
            <person name="Kono T."/>
            <person name="Mallez S."/>
            <person name="Becker A."/>
            <person name="Gohl D.M."/>
            <person name="Silverstein K.A.T."/>
            <person name="Koren S."/>
            <person name="Bechman K.B."/>
            <person name="Herman A."/>
            <person name="Abrahante J.E."/>
            <person name="Garbe J."/>
        </authorList>
    </citation>
    <scope>NUCLEOTIDE SEQUENCE</scope>
    <source>
        <strain evidence="2">Duluth1</strain>
        <tissue evidence="2">Whole animal</tissue>
    </source>
</reference>
<dbReference type="Proteomes" id="UP000828390">
    <property type="component" value="Unassembled WGS sequence"/>
</dbReference>
<evidence type="ECO:0000256" key="1">
    <source>
        <dbReference type="SAM" id="MobiDB-lite"/>
    </source>
</evidence>
<reference evidence="2" key="1">
    <citation type="journal article" date="2019" name="bioRxiv">
        <title>The Genome of the Zebra Mussel, Dreissena polymorpha: A Resource for Invasive Species Research.</title>
        <authorList>
            <person name="McCartney M.A."/>
            <person name="Auch B."/>
            <person name="Kono T."/>
            <person name="Mallez S."/>
            <person name="Zhang Y."/>
            <person name="Obille A."/>
            <person name="Becker A."/>
            <person name="Abrahante J.E."/>
            <person name="Garbe J."/>
            <person name="Badalamenti J.P."/>
            <person name="Herman A."/>
            <person name="Mangelson H."/>
            <person name="Liachko I."/>
            <person name="Sullivan S."/>
            <person name="Sone E.D."/>
            <person name="Koren S."/>
            <person name="Silverstein K.A.T."/>
            <person name="Beckman K.B."/>
            <person name="Gohl D.M."/>
        </authorList>
    </citation>
    <scope>NUCLEOTIDE SEQUENCE</scope>
    <source>
        <strain evidence="2">Duluth1</strain>
        <tissue evidence="2">Whole animal</tissue>
    </source>
</reference>
<feature type="region of interest" description="Disordered" evidence="1">
    <location>
        <begin position="34"/>
        <end position="65"/>
    </location>
</feature>